<gene>
    <name evidence="1" type="ORF">PVAP13_3KG246500</name>
</gene>
<evidence type="ECO:0000313" key="2">
    <source>
        <dbReference type="Proteomes" id="UP000823388"/>
    </source>
</evidence>
<name>A0A8T0V1U0_PANVG</name>
<accession>A0A8T0V1U0</accession>
<dbReference type="AlphaFoldDB" id="A0A8T0V1U0"/>
<organism evidence="1 2">
    <name type="scientific">Panicum virgatum</name>
    <name type="common">Blackwell switchgrass</name>
    <dbReference type="NCBI Taxonomy" id="38727"/>
    <lineage>
        <taxon>Eukaryota</taxon>
        <taxon>Viridiplantae</taxon>
        <taxon>Streptophyta</taxon>
        <taxon>Embryophyta</taxon>
        <taxon>Tracheophyta</taxon>
        <taxon>Spermatophyta</taxon>
        <taxon>Magnoliopsida</taxon>
        <taxon>Liliopsida</taxon>
        <taxon>Poales</taxon>
        <taxon>Poaceae</taxon>
        <taxon>PACMAD clade</taxon>
        <taxon>Panicoideae</taxon>
        <taxon>Panicodae</taxon>
        <taxon>Paniceae</taxon>
        <taxon>Panicinae</taxon>
        <taxon>Panicum</taxon>
        <taxon>Panicum sect. Hiantes</taxon>
    </lineage>
</organism>
<protein>
    <submittedName>
        <fullName evidence="1">Uncharacterized protein</fullName>
    </submittedName>
</protein>
<sequence>MGMALCSLVRLSQISGAPSHRRSTWCRHQPADGKAHLAYILCVSAVQTTVAVKGAGCTRSRSRCKDLSSSQHSS</sequence>
<dbReference type="Proteomes" id="UP000823388">
    <property type="component" value="Chromosome 3K"/>
</dbReference>
<reference evidence="1" key="1">
    <citation type="submission" date="2020-05" db="EMBL/GenBank/DDBJ databases">
        <title>WGS assembly of Panicum virgatum.</title>
        <authorList>
            <person name="Lovell J.T."/>
            <person name="Jenkins J."/>
            <person name="Shu S."/>
            <person name="Juenger T.E."/>
            <person name="Schmutz J."/>
        </authorList>
    </citation>
    <scope>NUCLEOTIDE SEQUENCE</scope>
    <source>
        <strain evidence="1">AP13</strain>
    </source>
</reference>
<dbReference type="EMBL" id="CM029041">
    <property type="protein sequence ID" value="KAG2628406.1"/>
    <property type="molecule type" value="Genomic_DNA"/>
</dbReference>
<dbReference type="EMBL" id="CM029041">
    <property type="protein sequence ID" value="KAG2628407.1"/>
    <property type="molecule type" value="Genomic_DNA"/>
</dbReference>
<evidence type="ECO:0000313" key="1">
    <source>
        <dbReference type="EMBL" id="KAG2628407.1"/>
    </source>
</evidence>
<keyword evidence="2" id="KW-1185">Reference proteome</keyword>
<comment type="caution">
    <text evidence="1">The sequence shown here is derived from an EMBL/GenBank/DDBJ whole genome shotgun (WGS) entry which is preliminary data.</text>
</comment>
<proteinExistence type="predicted"/>